<protein>
    <recommendedName>
        <fullName evidence="4">Lectin/glucanase superfamily protein</fullName>
    </recommendedName>
</protein>
<dbReference type="EMBL" id="MN740183">
    <property type="protein sequence ID" value="QHT92310.1"/>
    <property type="molecule type" value="Genomic_DNA"/>
</dbReference>
<sequence>MEATNTNSSPIIRLIPVLIFFAGLIGLYYLYQYLFGPSSGNGYTLLSTTQSAQVDPTKPITFTSNQLPPIFEGGEFTISTWIYITTWGYRAGLNKSIINVGGPNFDTIRVYLGGNKPKLSVRLHTKEKGATPATTSSASNTESLEKATQNTTFANLQTDSGLLDSSAICDLPEVDLQRWVNITIAVNGKTVDVYLDGKLSRSCVLPSFYKVDAGGYSANLLSYGGFGGQIANTVMYDAALHPEAVYKNYIAGPQPITGFAQWISSFFAPGVSISVSTSTF</sequence>
<keyword evidence="2" id="KW-0812">Transmembrane</keyword>
<dbReference type="AlphaFoldDB" id="A0A6C0II50"/>
<evidence type="ECO:0000313" key="3">
    <source>
        <dbReference type="EMBL" id="QHT92310.1"/>
    </source>
</evidence>
<organism evidence="3">
    <name type="scientific">viral metagenome</name>
    <dbReference type="NCBI Taxonomy" id="1070528"/>
    <lineage>
        <taxon>unclassified sequences</taxon>
        <taxon>metagenomes</taxon>
        <taxon>organismal metagenomes</taxon>
    </lineage>
</organism>
<dbReference type="InterPro" id="IPR013320">
    <property type="entry name" value="ConA-like_dom_sf"/>
</dbReference>
<dbReference type="SUPFAM" id="SSF49899">
    <property type="entry name" value="Concanavalin A-like lectins/glucanases"/>
    <property type="match status" value="1"/>
</dbReference>
<name>A0A6C0II50_9ZZZZ</name>
<evidence type="ECO:0000256" key="2">
    <source>
        <dbReference type="SAM" id="Phobius"/>
    </source>
</evidence>
<feature type="region of interest" description="Disordered" evidence="1">
    <location>
        <begin position="124"/>
        <end position="144"/>
    </location>
</feature>
<keyword evidence="2" id="KW-0472">Membrane</keyword>
<feature type="compositionally biased region" description="Low complexity" evidence="1">
    <location>
        <begin position="130"/>
        <end position="139"/>
    </location>
</feature>
<dbReference type="Gene3D" id="2.60.120.200">
    <property type="match status" value="1"/>
</dbReference>
<reference evidence="3" key="1">
    <citation type="journal article" date="2020" name="Nature">
        <title>Giant virus diversity and host interactions through global metagenomics.</title>
        <authorList>
            <person name="Schulz F."/>
            <person name="Roux S."/>
            <person name="Paez-Espino D."/>
            <person name="Jungbluth S."/>
            <person name="Walsh D.A."/>
            <person name="Denef V.J."/>
            <person name="McMahon K.D."/>
            <person name="Konstantinidis K.T."/>
            <person name="Eloe-Fadrosh E.A."/>
            <person name="Kyrpides N.C."/>
            <person name="Woyke T."/>
        </authorList>
    </citation>
    <scope>NUCLEOTIDE SEQUENCE</scope>
    <source>
        <strain evidence="3">GVMAG-M-3300023184-88</strain>
    </source>
</reference>
<keyword evidence="2" id="KW-1133">Transmembrane helix</keyword>
<evidence type="ECO:0000256" key="1">
    <source>
        <dbReference type="SAM" id="MobiDB-lite"/>
    </source>
</evidence>
<accession>A0A6C0II50</accession>
<feature type="transmembrane region" description="Helical" evidence="2">
    <location>
        <begin position="12"/>
        <end position="31"/>
    </location>
</feature>
<evidence type="ECO:0008006" key="4">
    <source>
        <dbReference type="Google" id="ProtNLM"/>
    </source>
</evidence>
<proteinExistence type="predicted"/>